<organism evidence="2 3">
    <name type="scientific">Pseudomonas aeruginosa</name>
    <dbReference type="NCBI Taxonomy" id="287"/>
    <lineage>
        <taxon>Bacteria</taxon>
        <taxon>Pseudomonadati</taxon>
        <taxon>Pseudomonadota</taxon>
        <taxon>Gammaproteobacteria</taxon>
        <taxon>Pseudomonadales</taxon>
        <taxon>Pseudomonadaceae</taxon>
        <taxon>Pseudomonas</taxon>
    </lineage>
</organism>
<comment type="caution">
    <text evidence="2">The sequence shown here is derived from an EMBL/GenBank/DDBJ whole genome shotgun (WGS) entry which is preliminary data.</text>
</comment>
<evidence type="ECO:0000256" key="1">
    <source>
        <dbReference type="SAM" id="SignalP"/>
    </source>
</evidence>
<evidence type="ECO:0000313" key="2">
    <source>
        <dbReference type="EMBL" id="RCI71272.1"/>
    </source>
</evidence>
<proteinExistence type="predicted"/>
<keyword evidence="1" id="KW-0732">Signal</keyword>
<gene>
    <name evidence="2" type="ORF">DT376_30015</name>
</gene>
<accession>A0A367M1T8</accession>
<protein>
    <submittedName>
        <fullName evidence="2">Alpha-2-macroglobulin family protein</fullName>
    </submittedName>
</protein>
<feature type="signal peptide" evidence="1">
    <location>
        <begin position="1"/>
        <end position="26"/>
    </location>
</feature>
<dbReference type="EMBL" id="QORE01001506">
    <property type="protein sequence ID" value="RCI71272.1"/>
    <property type="molecule type" value="Genomic_DNA"/>
</dbReference>
<dbReference type="Proteomes" id="UP000253594">
    <property type="component" value="Unassembled WGS sequence"/>
</dbReference>
<evidence type="ECO:0000313" key="3">
    <source>
        <dbReference type="Proteomes" id="UP000253594"/>
    </source>
</evidence>
<feature type="chain" id="PRO_5016670106" evidence="1">
    <location>
        <begin position="27"/>
        <end position="195"/>
    </location>
</feature>
<reference evidence="2 3" key="1">
    <citation type="submission" date="2018-07" db="EMBL/GenBank/DDBJ databases">
        <title>Mechanisms of high-level aminoglycoside resistance among Gram-negative pathogens in Brazil.</title>
        <authorList>
            <person name="Ballaben A.S."/>
            <person name="Darini A.L.C."/>
            <person name="Doi Y."/>
        </authorList>
    </citation>
    <scope>NUCLEOTIDE SEQUENCE [LARGE SCALE GENOMIC DNA]</scope>
    <source>
        <strain evidence="2 3">B2-305</strain>
    </source>
</reference>
<dbReference type="AlphaFoldDB" id="A0A367M1T8"/>
<name>A0A367M1T8_PSEAI</name>
<feature type="non-terminal residue" evidence="2">
    <location>
        <position position="195"/>
    </location>
</feature>
<sequence length="195" mass="22382">MSNLRRFSRSLAVAALVLLPFAAVQAEDTVEPSGYTPMAGESFFLLADSSFATDEEARVRLEAPGRDYRRYRMEPYGGVDVRLYRIEQPLEFLKRQKNLHRVLAEGQFKGEGLSNTLAYLWDNWYRKSRRVMQRAFSYESRQQVTEAVPELKMGNAMTAPTPYDAQPQYAPIPGLPLVSQFRYPLWDAKPIEPPQ</sequence>